<dbReference type="AlphaFoldDB" id="A0A6B0TYR3"/>
<accession>A0A6B0TYR3</accession>
<proteinExistence type="predicted"/>
<feature type="signal peptide" evidence="1">
    <location>
        <begin position="1"/>
        <end position="26"/>
    </location>
</feature>
<evidence type="ECO:0000313" key="2">
    <source>
        <dbReference type="EMBL" id="MXU83111.1"/>
    </source>
</evidence>
<dbReference type="EMBL" id="GIFC01001028">
    <property type="protein sequence ID" value="MXU83111.1"/>
    <property type="molecule type" value="Transcribed_RNA"/>
</dbReference>
<organism evidence="2">
    <name type="scientific">Ixodes ricinus</name>
    <name type="common">Common tick</name>
    <name type="synonym">Acarus ricinus</name>
    <dbReference type="NCBI Taxonomy" id="34613"/>
    <lineage>
        <taxon>Eukaryota</taxon>
        <taxon>Metazoa</taxon>
        <taxon>Ecdysozoa</taxon>
        <taxon>Arthropoda</taxon>
        <taxon>Chelicerata</taxon>
        <taxon>Arachnida</taxon>
        <taxon>Acari</taxon>
        <taxon>Parasitiformes</taxon>
        <taxon>Ixodida</taxon>
        <taxon>Ixodoidea</taxon>
        <taxon>Ixodidae</taxon>
        <taxon>Ixodinae</taxon>
        <taxon>Ixodes</taxon>
    </lineage>
</organism>
<reference evidence="2" key="1">
    <citation type="submission" date="2019-12" db="EMBL/GenBank/DDBJ databases">
        <title>An insight into the sialome of adult female Ixodes ricinus ticks feeding for 6 days.</title>
        <authorList>
            <person name="Perner J."/>
            <person name="Ribeiro J.M.C."/>
        </authorList>
    </citation>
    <scope>NUCLEOTIDE SEQUENCE</scope>
    <source>
        <strain evidence="2">Semi-engorged</strain>
        <tissue evidence="2">Salivary glands</tissue>
    </source>
</reference>
<name>A0A6B0TYR3_IXORI</name>
<protein>
    <submittedName>
        <fullName evidence="2">Putative secreted protein</fullName>
    </submittedName>
</protein>
<keyword evidence="1" id="KW-0732">Signal</keyword>
<evidence type="ECO:0000256" key="1">
    <source>
        <dbReference type="SAM" id="SignalP"/>
    </source>
</evidence>
<sequence length="73" mass="8464">MWPLREHHSVMALMIVTYLTLFVACSSPFDTSASKCWTTRQLAPAKKRGERHLCTGQRTLAPRLLTNWTQRVY</sequence>
<dbReference type="PROSITE" id="PS51257">
    <property type="entry name" value="PROKAR_LIPOPROTEIN"/>
    <property type="match status" value="1"/>
</dbReference>
<feature type="chain" id="PRO_5025504878" evidence="1">
    <location>
        <begin position="27"/>
        <end position="73"/>
    </location>
</feature>